<keyword evidence="1" id="KW-1133">Transmembrane helix</keyword>
<evidence type="ECO:0000313" key="3">
    <source>
        <dbReference type="Proteomes" id="UP001595814"/>
    </source>
</evidence>
<gene>
    <name evidence="2" type="ORF">ACFOUT_11975</name>
</gene>
<evidence type="ECO:0000256" key="1">
    <source>
        <dbReference type="SAM" id="Phobius"/>
    </source>
</evidence>
<protein>
    <recommendedName>
        <fullName evidence="4">DUF3311 domain-containing protein</fullName>
    </recommendedName>
</protein>
<dbReference type="RefSeq" id="WP_192463402.1">
    <property type="nucleotide sequence ID" value="NZ_JACYFJ010000008.1"/>
</dbReference>
<keyword evidence="3" id="KW-1185">Reference proteome</keyword>
<dbReference type="Proteomes" id="UP001595814">
    <property type="component" value="Unassembled WGS sequence"/>
</dbReference>
<keyword evidence="1" id="KW-0472">Membrane</keyword>
<organism evidence="2 3">
    <name type="scientific">Euzebyella saccharophila</name>
    <dbReference type="NCBI Taxonomy" id="679664"/>
    <lineage>
        <taxon>Bacteria</taxon>
        <taxon>Pseudomonadati</taxon>
        <taxon>Bacteroidota</taxon>
        <taxon>Flavobacteriia</taxon>
        <taxon>Flavobacteriales</taxon>
        <taxon>Flavobacteriaceae</taxon>
        <taxon>Euzebyella</taxon>
    </lineage>
</organism>
<name>A0ABV8JXV2_9FLAO</name>
<comment type="caution">
    <text evidence="2">The sequence shown here is derived from an EMBL/GenBank/DDBJ whole genome shotgun (WGS) entry which is preliminary data.</text>
</comment>
<evidence type="ECO:0000313" key="2">
    <source>
        <dbReference type="EMBL" id="MFC4096595.1"/>
    </source>
</evidence>
<keyword evidence="1" id="KW-0812">Transmembrane</keyword>
<accession>A0ABV8JXV2</accession>
<sequence>MATNRKRSLLILDILAGLLFVGSFTPMVIPMGKNEPNFMGIPYTMWMGFVVSVLFVLLAYGVSRIQKRNDHAD</sequence>
<dbReference type="EMBL" id="JBHSAW010000008">
    <property type="protein sequence ID" value="MFC4096595.1"/>
    <property type="molecule type" value="Genomic_DNA"/>
</dbReference>
<reference evidence="3" key="1">
    <citation type="journal article" date="2019" name="Int. J. Syst. Evol. Microbiol.">
        <title>The Global Catalogue of Microorganisms (GCM) 10K type strain sequencing project: providing services to taxonomists for standard genome sequencing and annotation.</title>
        <authorList>
            <consortium name="The Broad Institute Genomics Platform"/>
            <consortium name="The Broad Institute Genome Sequencing Center for Infectious Disease"/>
            <person name="Wu L."/>
            <person name="Ma J."/>
        </authorList>
    </citation>
    <scope>NUCLEOTIDE SEQUENCE [LARGE SCALE GENOMIC DNA]</scope>
    <source>
        <strain evidence="3">CECT 7477</strain>
    </source>
</reference>
<feature type="transmembrane region" description="Helical" evidence="1">
    <location>
        <begin position="41"/>
        <end position="62"/>
    </location>
</feature>
<feature type="transmembrane region" description="Helical" evidence="1">
    <location>
        <begin position="9"/>
        <end position="29"/>
    </location>
</feature>
<proteinExistence type="predicted"/>
<evidence type="ECO:0008006" key="4">
    <source>
        <dbReference type="Google" id="ProtNLM"/>
    </source>
</evidence>